<feature type="transmembrane region" description="Helical" evidence="1">
    <location>
        <begin position="13"/>
        <end position="30"/>
    </location>
</feature>
<gene>
    <name evidence="2" type="ORF">UFOPK3001_01932</name>
    <name evidence="3" type="ORF">UFOPK3954_01817</name>
</gene>
<dbReference type="EMBL" id="CAFAAJ010000150">
    <property type="protein sequence ID" value="CAB4816529.1"/>
    <property type="molecule type" value="Genomic_DNA"/>
</dbReference>
<keyword evidence="1" id="KW-1133">Transmembrane helix</keyword>
<sequence>MIAHAGEFTWDEILIVLTPLLVIAALLWRARRRVRDQRMRSMSAPKDANLPTKSS</sequence>
<dbReference type="AlphaFoldDB" id="A0A6J6Z4Z3"/>
<dbReference type="EMBL" id="CAFBON010000220">
    <property type="protein sequence ID" value="CAB5002480.1"/>
    <property type="molecule type" value="Genomic_DNA"/>
</dbReference>
<name>A0A6J6Z4Z3_9ZZZZ</name>
<evidence type="ECO:0000313" key="3">
    <source>
        <dbReference type="EMBL" id="CAB5002480.1"/>
    </source>
</evidence>
<reference evidence="2" key="1">
    <citation type="submission" date="2020-05" db="EMBL/GenBank/DDBJ databases">
        <authorList>
            <person name="Chiriac C."/>
            <person name="Salcher M."/>
            <person name="Ghai R."/>
            <person name="Kavagutti S V."/>
        </authorList>
    </citation>
    <scope>NUCLEOTIDE SEQUENCE</scope>
</reference>
<keyword evidence="1" id="KW-0472">Membrane</keyword>
<proteinExistence type="predicted"/>
<protein>
    <submittedName>
        <fullName evidence="2">Unannotated protein</fullName>
    </submittedName>
</protein>
<evidence type="ECO:0000313" key="2">
    <source>
        <dbReference type="EMBL" id="CAB4816529.1"/>
    </source>
</evidence>
<organism evidence="2">
    <name type="scientific">freshwater metagenome</name>
    <dbReference type="NCBI Taxonomy" id="449393"/>
    <lineage>
        <taxon>unclassified sequences</taxon>
        <taxon>metagenomes</taxon>
        <taxon>ecological metagenomes</taxon>
    </lineage>
</organism>
<keyword evidence="1" id="KW-0812">Transmembrane</keyword>
<evidence type="ECO:0000256" key="1">
    <source>
        <dbReference type="SAM" id="Phobius"/>
    </source>
</evidence>
<accession>A0A6J6Z4Z3</accession>